<evidence type="ECO:0000313" key="2">
    <source>
        <dbReference type="Proteomes" id="UP000035063"/>
    </source>
</evidence>
<gene>
    <name evidence="1" type="ORF">BBBF_1767</name>
</gene>
<accession>A0ABM7ETR2</accession>
<organism evidence="1 2">
    <name type="scientific">Bifidobacterium bifidum ATCC 29521 = JCM 1255 = DSM 20456</name>
    <dbReference type="NCBI Taxonomy" id="500634"/>
    <lineage>
        <taxon>Bacteria</taxon>
        <taxon>Bacillati</taxon>
        <taxon>Actinomycetota</taxon>
        <taxon>Actinomycetes</taxon>
        <taxon>Bifidobacteriales</taxon>
        <taxon>Bifidobacteriaceae</taxon>
        <taxon>Bifidobacterium</taxon>
    </lineage>
</organism>
<dbReference type="Proteomes" id="UP000035063">
    <property type="component" value="Chromosome"/>
</dbReference>
<protein>
    <submittedName>
        <fullName evidence="1">Uncharacterized protein</fullName>
    </submittedName>
</protein>
<proteinExistence type="predicted"/>
<reference evidence="2" key="2">
    <citation type="journal article" date="2015" name="J. Biotechnol.">
        <title>Complete genome sequence of Bifidobacterium bifidum JCM 1255(T) isolated from feces of a breast-fed infant.</title>
        <authorList>
            <person name="Morita H."/>
            <person name="Toh H."/>
            <person name="Oshima K."/>
            <person name="Nakano A."/>
            <person name="Shindo C."/>
            <person name="Komiya K."/>
            <person name="Arakawa K."/>
            <person name="Suda W."/>
            <person name="Honda K."/>
            <person name="Hattori M."/>
        </authorList>
    </citation>
    <scope>NUCLEOTIDE SEQUENCE [LARGE SCALE GENOMIC DNA]</scope>
    <source>
        <strain evidence="2">JCM 1255</strain>
    </source>
</reference>
<reference evidence="1 2" key="1">
    <citation type="submission" date="2012-02" db="EMBL/GenBank/DDBJ databases">
        <title>Complete genome sequence of Bifidobacterium bifidum JCM 1255.</title>
        <authorList>
            <person name="Toh H."/>
            <person name="Oshima K."/>
            <person name="Morita H."/>
            <person name="Hattori M."/>
        </authorList>
    </citation>
    <scope>NUCLEOTIDE SEQUENCE [LARGE SCALE GENOMIC DNA]</scope>
    <source>
        <strain evidence="1 2">JCM 1255</strain>
    </source>
</reference>
<dbReference type="EMBL" id="AP012323">
    <property type="protein sequence ID" value="BAQ98974.1"/>
    <property type="molecule type" value="Genomic_DNA"/>
</dbReference>
<name>A0ABM7ETR2_BIFBI</name>
<keyword evidence="2" id="KW-1185">Reference proteome</keyword>
<sequence length="108" mass="10741">MPYTGIITAPSAIIPAINTSNAARSISHVFLTAATSAADMPGSDHAIIVAGTSAANVARGRLTPEPTSAGNPTVMDANGSVTSCAAKHSIVSSAILAVFMQAGSVRHP</sequence>
<evidence type="ECO:0000313" key="1">
    <source>
        <dbReference type="EMBL" id="BAQ98974.1"/>
    </source>
</evidence>